<protein>
    <submittedName>
        <fullName evidence="1">Uncharacterized protein</fullName>
    </submittedName>
</protein>
<gene>
    <name evidence="1" type="ordered locus">SYNW0733</name>
</gene>
<dbReference type="HOGENOM" id="CLU_3104777_0_0_3"/>
<name>Q7U889_PARMW</name>
<dbReference type="RefSeq" id="WP_011127598.1">
    <property type="nucleotide sequence ID" value="NC_005070.1"/>
</dbReference>
<dbReference type="Proteomes" id="UP000001422">
    <property type="component" value="Chromosome"/>
</dbReference>
<reference evidence="1 2" key="1">
    <citation type="journal article" date="2003" name="Nature">
        <title>The genome of a motile marine Synechococcus.</title>
        <authorList>
            <person name="Palenik B."/>
            <person name="Brahamsha B."/>
            <person name="Larimer F."/>
            <person name="Land M."/>
            <person name="Hauser L."/>
            <person name="Chain P."/>
            <person name="Lamerdin J."/>
            <person name="Regala W."/>
            <person name="Allen E.A."/>
            <person name="McCarren J."/>
            <person name="Paulsen I."/>
            <person name="Dufresne A."/>
            <person name="Partensky F."/>
            <person name="Webb E."/>
            <person name="Waterbury J."/>
        </authorList>
    </citation>
    <scope>NUCLEOTIDE SEQUENCE [LARGE SCALE GENOMIC DNA]</scope>
    <source>
        <strain evidence="1 2">WH8102</strain>
    </source>
</reference>
<dbReference type="KEGG" id="syw:SYNW0733"/>
<accession>Q7U889</accession>
<dbReference type="STRING" id="84588.SYNW0733"/>
<organism evidence="1 2">
    <name type="scientific">Parasynechococcus marenigrum (strain WH8102)</name>
    <dbReference type="NCBI Taxonomy" id="84588"/>
    <lineage>
        <taxon>Bacteria</taxon>
        <taxon>Bacillati</taxon>
        <taxon>Cyanobacteriota</taxon>
        <taxon>Cyanophyceae</taxon>
        <taxon>Synechococcales</taxon>
        <taxon>Prochlorococcaceae</taxon>
        <taxon>Parasynechococcus</taxon>
        <taxon>Parasynechococcus marenigrum</taxon>
    </lineage>
</organism>
<evidence type="ECO:0000313" key="1">
    <source>
        <dbReference type="EMBL" id="CAE07248.1"/>
    </source>
</evidence>
<proteinExistence type="predicted"/>
<keyword evidence="2" id="KW-1185">Reference proteome</keyword>
<dbReference type="EMBL" id="BX569691">
    <property type="protein sequence ID" value="CAE07248.1"/>
    <property type="molecule type" value="Genomic_DNA"/>
</dbReference>
<sequence length="51" mass="5933">MSFWQEVENNVQQCVDQDPLFIESQLLILAEAQINSSGEFFLSWDDLIGQR</sequence>
<evidence type="ECO:0000313" key="2">
    <source>
        <dbReference type="Proteomes" id="UP000001422"/>
    </source>
</evidence>
<dbReference type="AlphaFoldDB" id="Q7U889"/>